<evidence type="ECO:0000259" key="9">
    <source>
        <dbReference type="Pfam" id="PF01551"/>
    </source>
</evidence>
<dbReference type="AlphaFoldDB" id="A0A520MUI3"/>
<proteinExistence type="predicted"/>
<comment type="caution">
    <text evidence="11">The sequence shown here is derived from an EMBL/GenBank/DDBJ whole genome shotgun (WGS) entry which is preliminary data.</text>
</comment>
<dbReference type="InterPro" id="IPR016047">
    <property type="entry name" value="M23ase_b-sheet_dom"/>
</dbReference>
<evidence type="ECO:0000313" key="12">
    <source>
        <dbReference type="Proteomes" id="UP000320146"/>
    </source>
</evidence>
<dbReference type="GO" id="GO:0030313">
    <property type="term" value="C:cell envelope"/>
    <property type="evidence" value="ECO:0007669"/>
    <property type="project" value="UniProtKB-SubCell"/>
</dbReference>
<dbReference type="Proteomes" id="UP000320146">
    <property type="component" value="Unassembled WGS sequence"/>
</dbReference>
<evidence type="ECO:0000256" key="5">
    <source>
        <dbReference type="ARBA" id="ARBA00022801"/>
    </source>
</evidence>
<dbReference type="FunFam" id="2.70.70.10:FF:000002">
    <property type="entry name" value="Murein DD-endopeptidase MepM"/>
    <property type="match status" value="1"/>
</dbReference>
<reference evidence="11 12" key="1">
    <citation type="submission" date="2019-02" db="EMBL/GenBank/DDBJ databases">
        <title>Prokaryotic population dynamics and viral predation in marine succession experiment using metagenomics: the confinement effect.</title>
        <authorList>
            <person name="Haro-Moreno J.M."/>
            <person name="Rodriguez-Valera F."/>
            <person name="Lopez-Perez M."/>
        </authorList>
    </citation>
    <scope>NUCLEOTIDE SEQUENCE [LARGE SCALE GENOMIC DNA]</scope>
    <source>
        <strain evidence="11">MED-G166</strain>
    </source>
</reference>
<comment type="cofactor">
    <cofactor evidence="1">
        <name>Zn(2+)</name>
        <dbReference type="ChEBI" id="CHEBI:29105"/>
    </cofactor>
</comment>
<evidence type="ECO:0000313" key="11">
    <source>
        <dbReference type="EMBL" id="RZO24844.1"/>
    </source>
</evidence>
<comment type="subcellular location">
    <subcellularLocation>
        <location evidence="2">Cell envelope</location>
    </subcellularLocation>
</comment>
<keyword evidence="3" id="KW-0645">Protease</keyword>
<keyword evidence="8" id="KW-0472">Membrane</keyword>
<keyword evidence="8" id="KW-1133">Transmembrane helix</keyword>
<evidence type="ECO:0000259" key="10">
    <source>
        <dbReference type="Pfam" id="PF19425"/>
    </source>
</evidence>
<dbReference type="SUPFAM" id="SSF51261">
    <property type="entry name" value="Duplicated hybrid motif"/>
    <property type="match status" value="1"/>
</dbReference>
<evidence type="ECO:0000256" key="2">
    <source>
        <dbReference type="ARBA" id="ARBA00004196"/>
    </source>
</evidence>
<dbReference type="InterPro" id="IPR050570">
    <property type="entry name" value="Cell_wall_metabolism_enzyme"/>
</dbReference>
<keyword evidence="6" id="KW-0862">Zinc</keyword>
<evidence type="ECO:0000256" key="7">
    <source>
        <dbReference type="ARBA" id="ARBA00023049"/>
    </source>
</evidence>
<sequence length="412" mass="46577">MYTGSHLKLILAILLIPSVFIFLIAADSENRNFNSDSESTVEKISLAPVDKDISLPTEDKILIKSGDTFYSTLTKFDVSPATINKIGQDRKLRDFISLQVNDQIYITSKNDLVFVKRFDDDFYLDVLTINGSNYTFEKNRDNLERIAQFREFVIKDSLYASGKKAGVPESVLGDLIYIFGWDIDYAYDIRNGDKVKILYEDIFSNGRLVSNGDILAAEFTNKGTKINVIRFTQKGRKDYYTTDSNNVRKAFLRTPIELARISSHYNPNRKHPVLNTIRAHKGTDYAAKTGTPVKATGDGVIKNAQYSNSYGNYIDVMHYNKYMTRYAHLQGFAKGIRKGAKVTQGETIGYVGSTGLATGPHLHYEFHINGKHTDPVKVEPPNAQSINSYNKKYFDKLVDERTEIISNISSIQ</sequence>
<dbReference type="Pfam" id="PF01551">
    <property type="entry name" value="Peptidase_M23"/>
    <property type="match status" value="1"/>
</dbReference>
<keyword evidence="7" id="KW-0482">Metalloprotease</keyword>
<accession>A0A520MUI3</accession>
<dbReference type="EMBL" id="SHBL01000002">
    <property type="protein sequence ID" value="RZO24844.1"/>
    <property type="molecule type" value="Genomic_DNA"/>
</dbReference>
<keyword evidence="8" id="KW-0812">Transmembrane</keyword>
<dbReference type="InterPro" id="IPR011055">
    <property type="entry name" value="Dup_hybrid_motif"/>
</dbReference>
<feature type="domain" description="M23ase beta-sheet core" evidence="9">
    <location>
        <begin position="279"/>
        <end position="375"/>
    </location>
</feature>
<evidence type="ECO:0000256" key="1">
    <source>
        <dbReference type="ARBA" id="ARBA00001947"/>
    </source>
</evidence>
<dbReference type="GO" id="GO:0046872">
    <property type="term" value="F:metal ion binding"/>
    <property type="evidence" value="ECO:0007669"/>
    <property type="project" value="UniProtKB-KW"/>
</dbReference>
<evidence type="ECO:0000256" key="6">
    <source>
        <dbReference type="ARBA" id="ARBA00022833"/>
    </source>
</evidence>
<evidence type="ECO:0000256" key="4">
    <source>
        <dbReference type="ARBA" id="ARBA00022723"/>
    </source>
</evidence>
<keyword evidence="4" id="KW-0479">Metal-binding</keyword>
<dbReference type="PANTHER" id="PTHR21666">
    <property type="entry name" value="PEPTIDASE-RELATED"/>
    <property type="match status" value="1"/>
</dbReference>
<dbReference type="InterPro" id="IPR045834">
    <property type="entry name" value="Csd3_N2"/>
</dbReference>
<evidence type="ECO:0000256" key="3">
    <source>
        <dbReference type="ARBA" id="ARBA00022670"/>
    </source>
</evidence>
<dbReference type="Gene3D" id="2.70.70.10">
    <property type="entry name" value="Glucose Permease (Domain IIA)"/>
    <property type="match status" value="1"/>
</dbReference>
<evidence type="ECO:0000256" key="8">
    <source>
        <dbReference type="SAM" id="Phobius"/>
    </source>
</evidence>
<dbReference type="Pfam" id="PF19425">
    <property type="entry name" value="Csd3_N2"/>
    <property type="match status" value="1"/>
</dbReference>
<dbReference type="CDD" id="cd12797">
    <property type="entry name" value="M23_peptidase"/>
    <property type="match status" value="1"/>
</dbReference>
<dbReference type="Gene3D" id="3.10.450.350">
    <property type="match status" value="1"/>
</dbReference>
<dbReference type="GO" id="GO:0006508">
    <property type="term" value="P:proteolysis"/>
    <property type="evidence" value="ECO:0007669"/>
    <property type="project" value="UniProtKB-KW"/>
</dbReference>
<dbReference type="PANTHER" id="PTHR21666:SF288">
    <property type="entry name" value="CELL DIVISION PROTEIN YTFB"/>
    <property type="match status" value="1"/>
</dbReference>
<protein>
    <submittedName>
        <fullName evidence="11">Peptidase M23</fullName>
    </submittedName>
</protein>
<name>A0A520MUI3_9GAMM</name>
<gene>
    <name evidence="11" type="ORF">EVA99_00300</name>
</gene>
<dbReference type="GO" id="GO:0004222">
    <property type="term" value="F:metalloendopeptidase activity"/>
    <property type="evidence" value="ECO:0007669"/>
    <property type="project" value="TreeGrafter"/>
</dbReference>
<feature type="domain" description="Csd3-like second N-terminal" evidence="10">
    <location>
        <begin position="154"/>
        <end position="267"/>
    </location>
</feature>
<organism evidence="11 12">
    <name type="scientific">SAR86 cluster bacterium</name>
    <dbReference type="NCBI Taxonomy" id="2030880"/>
    <lineage>
        <taxon>Bacteria</taxon>
        <taxon>Pseudomonadati</taxon>
        <taxon>Pseudomonadota</taxon>
        <taxon>Gammaproteobacteria</taxon>
        <taxon>SAR86 cluster</taxon>
    </lineage>
</organism>
<feature type="transmembrane region" description="Helical" evidence="8">
    <location>
        <begin position="7"/>
        <end position="26"/>
    </location>
</feature>
<keyword evidence="5" id="KW-0378">Hydrolase</keyword>